<evidence type="ECO:0000256" key="8">
    <source>
        <dbReference type="SAM" id="Phobius"/>
    </source>
</evidence>
<feature type="compositionally biased region" description="Basic and acidic residues" evidence="7">
    <location>
        <begin position="1589"/>
        <end position="1598"/>
    </location>
</feature>
<evidence type="ECO:0000313" key="11">
    <source>
        <dbReference type="Proteomes" id="UP000324831"/>
    </source>
</evidence>
<organism evidence="10 11">
    <name type="scientific">Candidatus Mycoplasma haematohominis</name>
    <dbReference type="NCBI Taxonomy" id="1494318"/>
    <lineage>
        <taxon>Bacteria</taxon>
        <taxon>Bacillati</taxon>
        <taxon>Mycoplasmatota</taxon>
        <taxon>Mollicutes</taxon>
        <taxon>Mycoplasmataceae</taxon>
        <taxon>Mycoplasma</taxon>
    </lineage>
</organism>
<dbReference type="Proteomes" id="UP000324831">
    <property type="component" value="Unassembled WGS sequence"/>
</dbReference>
<feature type="transmembrane region" description="Helical" evidence="8">
    <location>
        <begin position="2144"/>
        <end position="2172"/>
    </location>
</feature>
<evidence type="ECO:0000256" key="6">
    <source>
        <dbReference type="ARBA" id="ARBA00038076"/>
    </source>
</evidence>
<evidence type="ECO:0000256" key="5">
    <source>
        <dbReference type="ARBA" id="ARBA00023136"/>
    </source>
</evidence>
<dbReference type="EMBL" id="BIMN01000004">
    <property type="protein sequence ID" value="GCE63769.1"/>
    <property type="molecule type" value="Genomic_DNA"/>
</dbReference>
<keyword evidence="2" id="KW-1003">Cell membrane</keyword>
<comment type="caution">
    <text evidence="10">The sequence shown here is derived from an EMBL/GenBank/DDBJ whole genome shotgun (WGS) entry which is preliminary data.</text>
</comment>
<keyword evidence="3 8" id="KW-0812">Transmembrane</keyword>
<sequence>MGFLFKTTLIHVKKNLAVVSVLGFFVAFGTSVLSSVDLLSSNLNKGFHEINYDSNPHDLVLLSKLFKPSQELKVNPTFETELSKVAFTPKWGYKWSFDSNKENGWVKTKDAQTKSSQEGSSGGVQISGNDKLSQTAKLVFTIPHSEAFAKYSYNNWLLVCSSSSSFVSEYSREIQWLDRNNSTFNPVQGPSQSWDIFDLETPFSSQQINSGCFDGSFDRYHYPYFSSFLFSVYGYYQQGIAKSTLKNDNGGQIITNTNQEENKKSDDKADVLDADEIAEVHRKLSAFNPKRFWKNQIGGKWTFMHLFESDFSLAFQLPFKNNLAGKDISKKFKQLVQNMKSREIFYRLDEGTRQSVNSFVNSNEFETLNLKFYLTSFNDALNEFSFWLPMIPGMTYKETSILLLKLVLWDILSKGDRVENLIEKLKWSNEIEQNLKNTIENLDDSIKGLSDWNIFEKFQEGVDGNQGEKDKKPNNAASYLFSVLEANKKINELTPKNETIKKAGDEFQEFKSSDNGNGDTEFCTQNGDQCSNLGYQDSDTLVKAVKSVFGSWIKGEYRQPSKTNGEKFIPSFNKDSHKKFSTTLTGNNKNGKKPFQKTGDNYEYYRTYPDDFKTVYERLVERVIFKALSHYLTSVEIENLKTIKKFISEHEIFTLTFLLQNFNYDPNLQEKNRKRIQDLNDSNVKYSSISTFLPQKASDNFSSTYEENDYSPSVNYHKSLVVFNSSSTSSKLNDPSKKNHAFKIISQERKDDAYVNRIKVISGNPLFDASIDNVVDFKKIAELETEPNKHYIITRKLLPAFKLLSRAKFSNPKHKRLFTRYFQYFGNERDETWENKAWITYEDLEAYRRIYDSVIQSSRNIVTQGSKLFFSLSNFETIYFLRTFDVHSDVMSLQSPAYIDQFSAYFTIISPDYAAKNGIKPISNQQYAKFKKIVESGDTTQEEWEKEYSTFVMNPANHDSIVNVNGNKLIVVGTGISPDMLLPTHSFLNLVPNKEKEALIFVDKFGYRNVKYNSLSAWDEYYLSLSYPQIVKDLSIEKEYKSQLENFMTQFLLGGNAGEVVNTEFDLFTVKDADSLKLVFLRSNYVDYFLGATHAISWTLLAFMGVIIFFTVWVLIKKYIASSINIFGIFVANGITRKQIILNSFSFILIPALIGSLFGYFVALGLQPTLFSMVSDIWYLKPVFSGFNLSTMLYYVLITLGTLAPLSWISAYWMMKDDVSQLMKVNVAFKHNKATELIYKLFKNASSLWKFRASVIMNTINRGLILSSATVFLFVFSSFLFNNLGQFQAVSNFELATKDYGFDIALETPSIQSGQPHLSSYTNLGDSFMNRIPHSKKVPYQKTTKGEWGVEEIKFNKDNPELVASGLYSAYIPKDLESFYTTCSDKLKMNDWYKKLGTFDFNYPAHVFNKTPYNVYMFGNSLTKKENVEIDCQKDLSEYFTRSEMNLPIPDVDSTKVFYSSRKKFVAGSGESNTEDNRKFKVDDSDANAKELKYLGDYVPIKNELRKKSAANGKSNAGENGDKEYEMIKYGNEPLFKPLIDYYKNNKELKITNANVEKLDGGLQSYTFWKKNGANGAQAKAKNGGSDGKPTKKGEDFLSFKNGNGGGQDQTHDHPTLRRLFKDQANYWLFSYQDLKSVIDNPVFFRNKVIMPMLFNHDWTLQLFGKTLRVNPWNEFSEFFSKYSTELMSAMESNYVNYINEIIKSRYGAFFVNRFMTKHESVNHNINHAPGKLYYQKPTWKVTSSIVAEENKSQIEDGLYWFDAEKIIYFYDKLKSIDQLGSAKSKDLDLNITKHPERFIIFRPDFLYLFFALSKDEHFLKPEIAPMKISFHQNVYTPDYSKPFEEWSISGDAAADSALKKGLTSEYKDVSNEEYEKTPNGDQTYTYLNVLFSGSNKLSKIIGLKQDPRGSYVKLNKDGKNINHKLYANKFDDGSYPVIINHFTAKKLYATLGSTLEVSIVNTIDRFVKRMQGDNSHKKVKLRVVDIYDSYYNDSFYISQKHANEIIGLDPDYGYNGIYTNKQTSSVDNLPMQLIKAVSGYSSSGIYAKQKINKSSPAFLSFLDSNAGLILDSDWSSHFLHQPKNHKWIQLKAGLSDEQFGRSDQIANVLEQVYGSNYSINSSIIALENASLFNDFVFSTVSDLVLSVINLFISVFTPLLICTLLIITTLIIEDLKNLLTILNLLGFTHVENSITILLYLGLILGFSIFVAVPISSLLLSVYVDGMFKTLSIYLPIYLRFDYALLSFALLLGMFGFSYWTSMRKIKGMYLPVAMKSLNE</sequence>
<feature type="domain" description="ABC3 transporter permease C-terminal" evidence="9">
    <location>
        <begin position="1099"/>
        <end position="1211"/>
    </location>
</feature>
<comment type="similarity">
    <text evidence="6">Belongs to the ABC-4 integral membrane protein family.</text>
</comment>
<comment type="subcellular location">
    <subcellularLocation>
        <location evidence="1">Cell membrane</location>
        <topology evidence="1">Multi-pass membrane protein</topology>
    </subcellularLocation>
</comment>
<dbReference type="GO" id="GO:0005886">
    <property type="term" value="C:plasma membrane"/>
    <property type="evidence" value="ECO:0007669"/>
    <property type="project" value="UniProtKB-SubCell"/>
</dbReference>
<dbReference type="PANTHER" id="PTHR30572">
    <property type="entry name" value="MEMBRANE COMPONENT OF TRANSPORTER-RELATED"/>
    <property type="match status" value="1"/>
</dbReference>
<protein>
    <recommendedName>
        <fullName evidence="9">ABC3 transporter permease C-terminal domain-containing protein</fullName>
    </recommendedName>
</protein>
<keyword evidence="5 8" id="KW-0472">Membrane</keyword>
<evidence type="ECO:0000256" key="2">
    <source>
        <dbReference type="ARBA" id="ARBA00022475"/>
    </source>
</evidence>
<dbReference type="InterPro" id="IPR050250">
    <property type="entry name" value="Macrolide_Exporter_MacB"/>
</dbReference>
<feature type="transmembrane region" description="Helical" evidence="8">
    <location>
        <begin position="1140"/>
        <end position="1163"/>
    </location>
</feature>
<evidence type="ECO:0000256" key="7">
    <source>
        <dbReference type="SAM" id="MobiDB-lite"/>
    </source>
</evidence>
<name>A0A478FTK6_9MOLU</name>
<dbReference type="InterPro" id="IPR003838">
    <property type="entry name" value="ABC3_permease_C"/>
</dbReference>
<gene>
    <name evidence="10" type="ORF">MHSWG343_07750</name>
</gene>
<feature type="transmembrane region" description="Helical" evidence="8">
    <location>
        <begin position="2242"/>
        <end position="2260"/>
    </location>
</feature>
<dbReference type="Pfam" id="PF02687">
    <property type="entry name" value="FtsX"/>
    <property type="match status" value="1"/>
</dbReference>
<evidence type="ECO:0000256" key="1">
    <source>
        <dbReference type="ARBA" id="ARBA00004651"/>
    </source>
</evidence>
<evidence type="ECO:0000256" key="4">
    <source>
        <dbReference type="ARBA" id="ARBA00022989"/>
    </source>
</evidence>
<evidence type="ECO:0000256" key="3">
    <source>
        <dbReference type="ARBA" id="ARBA00022692"/>
    </source>
</evidence>
<proteinExistence type="inferred from homology"/>
<evidence type="ECO:0000313" key="10">
    <source>
        <dbReference type="EMBL" id="GCE63769.1"/>
    </source>
</evidence>
<feature type="region of interest" description="Disordered" evidence="7">
    <location>
        <begin position="1577"/>
        <end position="1613"/>
    </location>
</feature>
<reference evidence="10 11" key="1">
    <citation type="submission" date="2019-01" db="EMBL/GenBank/DDBJ databases">
        <title>Draft genome sequences of Candidatus Mycoplasma haemohominis SWG34-3 identified from a patient with pyrexia, anemia and liver dysfunction.</title>
        <authorList>
            <person name="Sekizuka T."/>
            <person name="Hattori N."/>
            <person name="Katano H."/>
            <person name="Takuma T."/>
            <person name="Ito T."/>
            <person name="Arai N."/>
            <person name="Yanai R."/>
            <person name="Ishii S."/>
            <person name="Miura Y."/>
            <person name="Tokunaga T."/>
            <person name="Watanabe H."/>
            <person name="Nomura N."/>
            <person name="Eguchi J."/>
            <person name="Arai T."/>
            <person name="Hasegawa H."/>
            <person name="Nakamaki T."/>
            <person name="Wakita T."/>
            <person name="Niki Y."/>
            <person name="Kuroda M."/>
        </authorList>
    </citation>
    <scope>NUCLEOTIDE SEQUENCE [LARGE SCALE GENOMIC DNA]</scope>
    <source>
        <strain evidence="10">SWG34-3</strain>
    </source>
</reference>
<feature type="transmembrane region" description="Helical" evidence="8">
    <location>
        <begin position="1260"/>
        <end position="1281"/>
    </location>
</feature>
<feature type="transmembrane region" description="Helical" evidence="8">
    <location>
        <begin position="1095"/>
        <end position="1116"/>
    </location>
</feature>
<dbReference type="PANTHER" id="PTHR30572:SF4">
    <property type="entry name" value="ABC TRANSPORTER PERMEASE YTRF"/>
    <property type="match status" value="1"/>
</dbReference>
<dbReference type="GO" id="GO:0022857">
    <property type="term" value="F:transmembrane transporter activity"/>
    <property type="evidence" value="ECO:0007669"/>
    <property type="project" value="TreeGrafter"/>
</dbReference>
<keyword evidence="4 8" id="KW-1133">Transmembrane helix</keyword>
<feature type="transmembrane region" description="Helical" evidence="8">
    <location>
        <begin position="1192"/>
        <end position="1214"/>
    </location>
</feature>
<evidence type="ECO:0000259" key="9">
    <source>
        <dbReference type="Pfam" id="PF02687"/>
    </source>
</evidence>
<feature type="transmembrane region" description="Helical" evidence="8">
    <location>
        <begin position="2193"/>
        <end position="2222"/>
    </location>
</feature>
<accession>A0A478FTK6</accession>